<reference evidence="3" key="1">
    <citation type="submission" date="2009-06" db="EMBL/GenBank/DDBJ databases">
        <authorList>
            <consortium name="US DOE Joint Genome Institute (JGI-PGF)"/>
            <person name="Lucas S."/>
            <person name="Copeland A."/>
            <person name="Lapidus A."/>
            <person name="Glavina del Rio T."/>
            <person name="Dalin E."/>
            <person name="Tice H."/>
            <person name="Bruce D."/>
            <person name="Goodwin L."/>
            <person name="Pitluck S."/>
            <person name="Kyrpides N."/>
            <person name="Mavromatis K."/>
            <person name="Ivanova N."/>
            <person name="Saunders E."/>
            <person name="Brettin T."/>
            <person name="Detter J.C."/>
            <person name="Han C."/>
            <person name="Larimer F."/>
            <person name="Land M."/>
            <person name="Hauser L."/>
            <person name="Markowitz V."/>
            <person name="Cheng J.-F."/>
            <person name="Hugenholtz P."/>
            <person name="Woyke T."/>
            <person name="Wu D."/>
            <person name="Gronow S."/>
            <person name="Klenk H.-P."/>
            <person name="Eisen J.A."/>
        </authorList>
    </citation>
    <scope>NUCLEOTIDE SEQUENCE</scope>
    <source>
        <strain evidence="3">Eklund 17B</strain>
    </source>
</reference>
<feature type="domain" description="Phage capsid-like C-terminal" evidence="2">
    <location>
        <begin position="97"/>
        <end position="226"/>
    </location>
</feature>
<comment type="subcellular location">
    <subcellularLocation>
        <location evidence="1">Virion</location>
    </subcellularLocation>
</comment>
<evidence type="ECO:0000259" key="2">
    <source>
        <dbReference type="Pfam" id="PF05065"/>
    </source>
</evidence>
<dbReference type="NCBIfam" id="TIGR01554">
    <property type="entry name" value="major_cap_HK97"/>
    <property type="match status" value="1"/>
</dbReference>
<dbReference type="KEGG" id="cbk:CLL_A2257"/>
<reference evidence="3" key="2">
    <citation type="submission" date="2009-08" db="EMBL/GenBank/DDBJ databases">
        <authorList>
            <person name="Shrivastava S."/>
            <person name="Brinkac L.M."/>
            <person name="Dodson R.J."/>
            <person name="Harkins D.M."/>
            <person name="Durkin A.S."/>
            <person name="Sutton G."/>
        </authorList>
    </citation>
    <scope>NUCLEOTIDE SEQUENCE</scope>
    <source>
        <strain evidence="3">Eklund 17B</strain>
    </source>
</reference>
<dbReference type="InterPro" id="IPR024455">
    <property type="entry name" value="Phage_capsid"/>
</dbReference>
<dbReference type="InterPro" id="IPR054612">
    <property type="entry name" value="Phage_capsid-like_C"/>
</dbReference>
<evidence type="ECO:0000256" key="1">
    <source>
        <dbReference type="ARBA" id="ARBA00004328"/>
    </source>
</evidence>
<gene>
    <name evidence="3" type="ordered locus">CLL_A2257</name>
</gene>
<dbReference type="EMBL" id="CP001056">
    <property type="protein sequence ID" value="ACD24315.1"/>
    <property type="molecule type" value="Genomic_DNA"/>
</dbReference>
<dbReference type="PATRIC" id="fig|935198.13.peg.2211"/>
<dbReference type="SUPFAM" id="SSF56563">
    <property type="entry name" value="Major capsid protein gp5"/>
    <property type="match status" value="1"/>
</dbReference>
<accession>B2TQV0</accession>
<sequence length="398" mass="44228">MLSKDILRQQLTEKFGAAMQSENQEDMINAFVEFATGVQQEVLDDFKVYQETQDKEILQKRGIHQLTQKETKFYQGWIDAAKSSNPRQAITNLDIALPETVIDNVMVDMRAEHQLLEMIDFQNMTALTKMLMNKKGIQLAKWGTIGSTITEELEGAIGKLDLSLNKLTAFMPVAKDMLLVGPQWVDAYVRAVLSEAVAYGLEEGIINGTGKEMPIGMNRDIHEGVSVTGGVYPKKTSVAIKDLSPKTFGTLLATLAKDPVDEKKARTISDLVLIVNPFDYYKKVMPATTIQLQDGTYKNNVLPYPTTIVQSTQVAEGEAILGLAKKYAMGIGTGNKEGKIEYSDEYKFLEDERYYIIKLIGNGQALDDNAFILLNISGLEDLTYNVTVKGTVKTKEQA</sequence>
<name>B2TQV0_CLOBB</name>
<organism evidence="3">
    <name type="scientific">Clostridium botulinum (strain Eklund 17B / Type B)</name>
    <dbReference type="NCBI Taxonomy" id="935198"/>
    <lineage>
        <taxon>Bacteria</taxon>
        <taxon>Bacillati</taxon>
        <taxon>Bacillota</taxon>
        <taxon>Clostridia</taxon>
        <taxon>Eubacteriales</taxon>
        <taxon>Clostridiaceae</taxon>
        <taxon>Clostridium</taxon>
    </lineage>
</organism>
<dbReference type="AlphaFoldDB" id="B2TQV0"/>
<dbReference type="HOGENOM" id="CLU_044197_1_0_9"/>
<accession>U4P9W5</accession>
<evidence type="ECO:0000313" key="3">
    <source>
        <dbReference type="EMBL" id="ACD24315.1"/>
    </source>
</evidence>
<dbReference type="Pfam" id="PF05065">
    <property type="entry name" value="Phage_capsid"/>
    <property type="match status" value="1"/>
</dbReference>
<protein>
    <submittedName>
        <fullName evidence="3">MAjor capsid protein a</fullName>
    </submittedName>
</protein>
<proteinExistence type="predicted"/>